<keyword evidence="8" id="KW-1185">Reference proteome</keyword>
<dbReference type="GO" id="GO:0071973">
    <property type="term" value="P:bacterial-type flagellum-dependent cell motility"/>
    <property type="evidence" value="ECO:0007669"/>
    <property type="project" value="InterPro"/>
</dbReference>
<dbReference type="SUPFAM" id="SSF64518">
    <property type="entry name" value="Phase 1 flagellin"/>
    <property type="match status" value="1"/>
</dbReference>
<proteinExistence type="inferred from homology"/>
<dbReference type="PANTHER" id="PTHR42792:SF1">
    <property type="entry name" value="FLAGELLAR HOOK-ASSOCIATED PROTEIN 3"/>
    <property type="match status" value="1"/>
</dbReference>
<evidence type="ECO:0000259" key="6">
    <source>
        <dbReference type="Pfam" id="PF00669"/>
    </source>
</evidence>
<accession>A0A1H6YHA7</accession>
<comment type="similarity">
    <text evidence="3">Belongs to the bacterial flagellin family.</text>
</comment>
<dbReference type="EMBL" id="FNZE01000008">
    <property type="protein sequence ID" value="SEJ39786.1"/>
    <property type="molecule type" value="Genomic_DNA"/>
</dbReference>
<sequence length="306" mass="32829">MRISTLTMYEQSLNSLNRQQGDFLKTGLQISSGRRVVNPSDDPQAASLAVGVAQAKAVDQQFANARVSARNSLSQEESVLSSSADFIVRARTLLVQAGNGTLADADRNAIAQELNGIYQGLLGQANSQDGSGRYLFGGHQDGTPPFVQDADGRVGYVGDDGVKAQQVDSARLMPSVDNGRAIFASAEDADLFGALKDTIDVLNTPVADEAGRENLRTVLASSGKALDKGFDNVLAVRASVGARLNELDVLDVVGSNRMLNYEQVLSDRLDLDYNKAISEYTLRQVGLQAAQKTFVEVQKLSLFDRL</sequence>
<dbReference type="GO" id="GO:0005576">
    <property type="term" value="C:extracellular region"/>
    <property type="evidence" value="ECO:0007669"/>
    <property type="project" value="UniProtKB-SubCell"/>
</dbReference>
<name>A0A1H6YHA7_9PSED</name>
<feature type="domain" description="Flagellin N-terminal" evidence="6">
    <location>
        <begin position="3"/>
        <end position="139"/>
    </location>
</feature>
<evidence type="ECO:0000256" key="4">
    <source>
        <dbReference type="ARBA" id="ARBA00022525"/>
    </source>
</evidence>
<keyword evidence="7" id="KW-0282">Flagellum</keyword>
<dbReference type="Gene3D" id="1.20.1330.10">
    <property type="entry name" value="f41 fragment of flagellin, N-terminal domain"/>
    <property type="match status" value="1"/>
</dbReference>
<gene>
    <name evidence="7" type="ORF">SAMN05216201_10836</name>
</gene>
<evidence type="ECO:0000256" key="5">
    <source>
        <dbReference type="ARBA" id="ARBA00023143"/>
    </source>
</evidence>
<keyword evidence="4" id="KW-0964">Secreted</keyword>
<dbReference type="GO" id="GO:0009424">
    <property type="term" value="C:bacterial-type flagellum hook"/>
    <property type="evidence" value="ECO:0007669"/>
    <property type="project" value="InterPro"/>
</dbReference>
<keyword evidence="5" id="KW-0975">Bacterial flagellum</keyword>
<dbReference type="PANTHER" id="PTHR42792">
    <property type="entry name" value="FLAGELLIN"/>
    <property type="match status" value="1"/>
</dbReference>
<protein>
    <submittedName>
        <fullName evidence="7">Flagellar hook-associated protein 3 FlgL</fullName>
    </submittedName>
</protein>
<organism evidence="7 8">
    <name type="scientific">Pseudomonas linyingensis</name>
    <dbReference type="NCBI Taxonomy" id="915471"/>
    <lineage>
        <taxon>Bacteria</taxon>
        <taxon>Pseudomonadati</taxon>
        <taxon>Pseudomonadota</taxon>
        <taxon>Gammaproteobacteria</taxon>
        <taxon>Pseudomonadales</taxon>
        <taxon>Pseudomonadaceae</taxon>
        <taxon>Pseudomonas</taxon>
    </lineage>
</organism>
<dbReference type="Proteomes" id="UP000242930">
    <property type="component" value="Unassembled WGS sequence"/>
</dbReference>
<keyword evidence="7" id="KW-0966">Cell projection</keyword>
<dbReference type="GO" id="GO:0005198">
    <property type="term" value="F:structural molecule activity"/>
    <property type="evidence" value="ECO:0007669"/>
    <property type="project" value="InterPro"/>
</dbReference>
<dbReference type="InterPro" id="IPR001492">
    <property type="entry name" value="Flagellin"/>
</dbReference>
<dbReference type="STRING" id="915471.SAMN05216201_10836"/>
<dbReference type="RefSeq" id="WP_090310907.1">
    <property type="nucleotide sequence ID" value="NZ_FNZE01000008.1"/>
</dbReference>
<evidence type="ECO:0000256" key="1">
    <source>
        <dbReference type="ARBA" id="ARBA00004365"/>
    </source>
</evidence>
<dbReference type="NCBIfam" id="TIGR02550">
    <property type="entry name" value="flagell_flgL"/>
    <property type="match status" value="1"/>
</dbReference>
<keyword evidence="7" id="KW-0969">Cilium</keyword>
<dbReference type="OrthoDB" id="9768249at2"/>
<evidence type="ECO:0000256" key="3">
    <source>
        <dbReference type="ARBA" id="ARBA00005709"/>
    </source>
</evidence>
<dbReference type="InterPro" id="IPR013384">
    <property type="entry name" value="Flagell_FlgL"/>
</dbReference>
<evidence type="ECO:0000313" key="8">
    <source>
        <dbReference type="Proteomes" id="UP000242930"/>
    </source>
</evidence>
<comment type="subcellular location">
    <subcellularLocation>
        <location evidence="1">Bacterial flagellum</location>
    </subcellularLocation>
    <subcellularLocation>
        <location evidence="2">Secreted</location>
    </subcellularLocation>
</comment>
<evidence type="ECO:0000256" key="2">
    <source>
        <dbReference type="ARBA" id="ARBA00004613"/>
    </source>
</evidence>
<dbReference type="AlphaFoldDB" id="A0A1H6YHA7"/>
<evidence type="ECO:0000313" key="7">
    <source>
        <dbReference type="EMBL" id="SEJ39786.1"/>
    </source>
</evidence>
<reference evidence="8" key="1">
    <citation type="submission" date="2016-10" db="EMBL/GenBank/DDBJ databases">
        <authorList>
            <person name="Varghese N."/>
            <person name="Submissions S."/>
        </authorList>
    </citation>
    <scope>NUCLEOTIDE SEQUENCE [LARGE SCALE GENOMIC DNA]</scope>
    <source>
        <strain evidence="8">LMG 25967</strain>
    </source>
</reference>
<dbReference type="Pfam" id="PF00669">
    <property type="entry name" value="Flagellin_N"/>
    <property type="match status" value="1"/>
</dbReference>
<dbReference type="InterPro" id="IPR001029">
    <property type="entry name" value="Flagellin_N"/>
</dbReference>